<evidence type="ECO:0000256" key="2">
    <source>
        <dbReference type="ARBA" id="ARBA00008520"/>
    </source>
</evidence>
<keyword evidence="6" id="KW-0732">Signal</keyword>
<evidence type="ECO:0000313" key="7">
    <source>
        <dbReference type="EMBL" id="GLQ91620.1"/>
    </source>
</evidence>
<reference evidence="8" key="1">
    <citation type="journal article" date="2019" name="Int. J. Syst. Evol. Microbiol.">
        <title>The Global Catalogue of Microorganisms (GCM) 10K type strain sequencing project: providing services to taxonomists for standard genome sequencing and annotation.</title>
        <authorList>
            <consortium name="The Broad Institute Genomics Platform"/>
            <consortium name="The Broad Institute Genome Sequencing Center for Infectious Disease"/>
            <person name="Wu L."/>
            <person name="Ma J."/>
        </authorList>
    </citation>
    <scope>NUCLEOTIDE SEQUENCE [LARGE SCALE GENOMIC DNA]</scope>
    <source>
        <strain evidence="8">NBRC 111980</strain>
    </source>
</reference>
<dbReference type="Gene3D" id="3.40.190.10">
    <property type="entry name" value="Periplasmic binding protein-like II"/>
    <property type="match status" value="2"/>
</dbReference>
<comment type="caution">
    <text evidence="7">The sequence shown here is derived from an EMBL/GenBank/DDBJ whole genome shotgun (WGS) entry which is preliminary data.</text>
</comment>
<dbReference type="PROSITE" id="PS51257">
    <property type="entry name" value="PROKAR_LIPOPROTEIN"/>
    <property type="match status" value="1"/>
</dbReference>
<dbReference type="InterPro" id="IPR006059">
    <property type="entry name" value="SBP"/>
</dbReference>
<dbReference type="EMBL" id="BSOB01000005">
    <property type="protein sequence ID" value="GLQ91620.1"/>
    <property type="molecule type" value="Genomic_DNA"/>
</dbReference>
<keyword evidence="8" id="KW-1185">Reference proteome</keyword>
<comment type="similarity">
    <text evidence="2">Belongs to the bacterial solute-binding protein 1 family.</text>
</comment>
<evidence type="ECO:0000256" key="4">
    <source>
        <dbReference type="ARBA" id="ARBA00017470"/>
    </source>
</evidence>
<dbReference type="Pfam" id="PF13416">
    <property type="entry name" value="SBP_bac_8"/>
    <property type="match status" value="1"/>
</dbReference>
<dbReference type="PANTHER" id="PTHR43649">
    <property type="entry name" value="ARABINOSE-BINDING PROTEIN-RELATED"/>
    <property type="match status" value="1"/>
</dbReference>
<comment type="subcellular location">
    <subcellularLocation>
        <location evidence="1">Periplasm</location>
    </subcellularLocation>
</comment>
<proteinExistence type="inferred from homology"/>
<evidence type="ECO:0000256" key="3">
    <source>
        <dbReference type="ARBA" id="ARBA00011557"/>
    </source>
</evidence>
<dbReference type="InterPro" id="IPR050490">
    <property type="entry name" value="Bact_solute-bd_prot1"/>
</dbReference>
<dbReference type="PANTHER" id="PTHR43649:SF31">
    <property type="entry name" value="SN-GLYCEROL-3-PHOSPHATE-BINDING PERIPLASMIC PROTEIN UGPB"/>
    <property type="match status" value="1"/>
</dbReference>
<comment type="subunit">
    <text evidence="3">The complex is composed of two ATP-binding proteins (UgpC), two transmembrane proteins (UgpA and UgpE) and a solute-binding protein (UgpB).</text>
</comment>
<evidence type="ECO:0000256" key="6">
    <source>
        <dbReference type="ARBA" id="ARBA00022729"/>
    </source>
</evidence>
<evidence type="ECO:0000256" key="1">
    <source>
        <dbReference type="ARBA" id="ARBA00004418"/>
    </source>
</evidence>
<organism evidence="7 8">
    <name type="scientific">Dyella acidisoli</name>
    <dbReference type="NCBI Taxonomy" id="1867834"/>
    <lineage>
        <taxon>Bacteria</taxon>
        <taxon>Pseudomonadati</taxon>
        <taxon>Pseudomonadota</taxon>
        <taxon>Gammaproteobacteria</taxon>
        <taxon>Lysobacterales</taxon>
        <taxon>Rhodanobacteraceae</taxon>
        <taxon>Dyella</taxon>
    </lineage>
</organism>
<evidence type="ECO:0000256" key="5">
    <source>
        <dbReference type="ARBA" id="ARBA00022448"/>
    </source>
</evidence>
<gene>
    <name evidence="7" type="primary">ugpB</name>
    <name evidence="7" type="ORF">GCM10007901_05700</name>
</gene>
<dbReference type="SUPFAM" id="SSF53850">
    <property type="entry name" value="Periplasmic binding protein-like II"/>
    <property type="match status" value="1"/>
</dbReference>
<evidence type="ECO:0000313" key="8">
    <source>
        <dbReference type="Proteomes" id="UP001156670"/>
    </source>
</evidence>
<keyword evidence="5" id="KW-0813">Transport</keyword>
<dbReference type="RefSeq" id="WP_284319384.1">
    <property type="nucleotide sequence ID" value="NZ_BSOB01000005.1"/>
</dbReference>
<dbReference type="Proteomes" id="UP001156670">
    <property type="component" value="Unassembled WGS sequence"/>
</dbReference>
<protein>
    <recommendedName>
        <fullName evidence="4">sn-glycerol-3-phosphate-binding periplasmic protein UgpB</fullName>
    </recommendedName>
</protein>
<name>A0ABQ5XM77_9GAMM</name>
<accession>A0ABQ5XM77</accession>
<sequence>MMLRAAPWIAWMLSACIAVLPAITRASAFDFWYAHGGIYAQTIDELCAGFNQAHPQDHVRCLPQGTYEQTLRKAVAAYRAGRQPAVVEIYDVGTADMMRSGAIYPVDALMQDTGHASDDTDYLDSIRRFYAMENGHLLSQPFSASTLVLYANRRKLAAAGVTRLPQTWEDFDQALQALKTHGENCPAVADYTPWKMLEQINAVQGAPIASAANGHDGLQARYVFAHGIHRRYMHDVARWHAQGLLLPAILTHANDQTLAFADGECAMVIDATGAYAIVAKAGIVDTEIGSLPVYADTTRYGNTIGGSSLWVFKGQDPSVYPAVARFLAYLREPKQQLLFATRTGYLPLTHAAEKALASMPTTTAPDAIRVGLASMELPGNTYNAGVRLGFVALFRLIWQEEVQRALGGKESMDVALDHVQARGNQLLERFEATYRAAKPMDNAP</sequence>